<sequence>MSEPASSVQELPAEVLEILALPPRDAVNADQARGATCVWGPEALTIETAVDLGEQQDPMGGHWFPRACGPHVGERAHHGLLAHSSLCEQCGEDRSLCPTGHTLYRLVREHRR</sequence>
<name>A0ABP9CPX0_9ACTN</name>
<evidence type="ECO:0000313" key="1">
    <source>
        <dbReference type="EMBL" id="GAA4816057.1"/>
    </source>
</evidence>
<accession>A0ABP9CPX0</accession>
<dbReference type="RefSeq" id="WP_345623087.1">
    <property type="nucleotide sequence ID" value="NZ_BAABIG010000061.1"/>
</dbReference>
<protein>
    <submittedName>
        <fullName evidence="1">Uncharacterized protein</fullName>
    </submittedName>
</protein>
<proteinExistence type="predicted"/>
<gene>
    <name evidence="1" type="ORF">GCM10023220_55350</name>
</gene>
<dbReference type="EMBL" id="BAABIG010000061">
    <property type="protein sequence ID" value="GAA4816057.1"/>
    <property type="molecule type" value="Genomic_DNA"/>
</dbReference>
<evidence type="ECO:0000313" key="2">
    <source>
        <dbReference type="Proteomes" id="UP001501265"/>
    </source>
</evidence>
<dbReference type="Proteomes" id="UP001501265">
    <property type="component" value="Unassembled WGS sequence"/>
</dbReference>
<organism evidence="1 2">
    <name type="scientific">Streptomyces ziwulingensis</name>
    <dbReference type="NCBI Taxonomy" id="1045501"/>
    <lineage>
        <taxon>Bacteria</taxon>
        <taxon>Bacillati</taxon>
        <taxon>Actinomycetota</taxon>
        <taxon>Actinomycetes</taxon>
        <taxon>Kitasatosporales</taxon>
        <taxon>Streptomycetaceae</taxon>
        <taxon>Streptomyces</taxon>
    </lineage>
</organism>
<comment type="caution">
    <text evidence="1">The sequence shown here is derived from an EMBL/GenBank/DDBJ whole genome shotgun (WGS) entry which is preliminary data.</text>
</comment>
<reference evidence="2" key="1">
    <citation type="journal article" date="2019" name="Int. J. Syst. Evol. Microbiol.">
        <title>The Global Catalogue of Microorganisms (GCM) 10K type strain sequencing project: providing services to taxonomists for standard genome sequencing and annotation.</title>
        <authorList>
            <consortium name="The Broad Institute Genomics Platform"/>
            <consortium name="The Broad Institute Genome Sequencing Center for Infectious Disease"/>
            <person name="Wu L."/>
            <person name="Ma J."/>
        </authorList>
    </citation>
    <scope>NUCLEOTIDE SEQUENCE [LARGE SCALE GENOMIC DNA]</scope>
    <source>
        <strain evidence="2">JCM 18081</strain>
    </source>
</reference>
<keyword evidence="2" id="KW-1185">Reference proteome</keyword>